<accession>A0AA40KHW7</accession>
<protein>
    <submittedName>
        <fullName evidence="1">Uncharacterized protein</fullName>
    </submittedName>
</protein>
<dbReference type="AlphaFoldDB" id="A0AA40KHW7"/>
<organism evidence="1 2">
    <name type="scientific">Melipona bicolor</name>
    <dbReference type="NCBI Taxonomy" id="60889"/>
    <lineage>
        <taxon>Eukaryota</taxon>
        <taxon>Metazoa</taxon>
        <taxon>Ecdysozoa</taxon>
        <taxon>Arthropoda</taxon>
        <taxon>Hexapoda</taxon>
        <taxon>Insecta</taxon>
        <taxon>Pterygota</taxon>
        <taxon>Neoptera</taxon>
        <taxon>Endopterygota</taxon>
        <taxon>Hymenoptera</taxon>
        <taxon>Apocrita</taxon>
        <taxon>Aculeata</taxon>
        <taxon>Apoidea</taxon>
        <taxon>Anthophila</taxon>
        <taxon>Apidae</taxon>
        <taxon>Melipona</taxon>
    </lineage>
</organism>
<keyword evidence="2" id="KW-1185">Reference proteome</keyword>
<evidence type="ECO:0000313" key="1">
    <source>
        <dbReference type="EMBL" id="KAK1120960.1"/>
    </source>
</evidence>
<gene>
    <name evidence="1" type="ORF">K0M31_010744</name>
</gene>
<comment type="caution">
    <text evidence="1">The sequence shown here is derived from an EMBL/GenBank/DDBJ whole genome shotgun (WGS) entry which is preliminary data.</text>
</comment>
<dbReference type="EMBL" id="JAHYIQ010000028">
    <property type="protein sequence ID" value="KAK1120960.1"/>
    <property type="molecule type" value="Genomic_DNA"/>
</dbReference>
<evidence type="ECO:0000313" key="2">
    <source>
        <dbReference type="Proteomes" id="UP001177670"/>
    </source>
</evidence>
<reference evidence="1" key="1">
    <citation type="submission" date="2021-10" db="EMBL/GenBank/DDBJ databases">
        <title>Melipona bicolor Genome sequencing and assembly.</title>
        <authorList>
            <person name="Araujo N.S."/>
            <person name="Arias M.C."/>
        </authorList>
    </citation>
    <scope>NUCLEOTIDE SEQUENCE</scope>
    <source>
        <strain evidence="1">USP_2M_L1-L4_2017</strain>
        <tissue evidence="1">Whole body</tissue>
    </source>
</reference>
<proteinExistence type="predicted"/>
<name>A0AA40KHW7_9HYME</name>
<dbReference type="Proteomes" id="UP001177670">
    <property type="component" value="Unassembled WGS sequence"/>
</dbReference>
<sequence length="171" mass="18939">MEYEEGGAKTVDRGIGAPYSEISYLRHTQYAAWNAPPGVDVDDSGFLRGEIRKAVDQSLRESRKNPEANGPTSVVDGRRVGILGCGFSWKGSKGSRGRARPQIYAWLAALQPHFFPLGSRAEPSHARKDISVALVGTYRQLPRGIVNYCPRPETFSAARTFRVEQSFRQPT</sequence>